<dbReference type="GO" id="GO:0003700">
    <property type="term" value="F:DNA-binding transcription factor activity"/>
    <property type="evidence" value="ECO:0007669"/>
    <property type="project" value="InterPro"/>
</dbReference>
<dbReference type="InterPro" id="IPR009057">
    <property type="entry name" value="Homeodomain-like_sf"/>
</dbReference>
<dbReference type="Gene3D" id="1.10.10.60">
    <property type="entry name" value="Homeodomain-like"/>
    <property type="match status" value="1"/>
</dbReference>
<reference evidence="5 6" key="1">
    <citation type="submission" date="2018-06" db="EMBL/GenBank/DDBJ databases">
        <authorList>
            <consortium name="Pathogen Informatics"/>
            <person name="Doyle S."/>
        </authorList>
    </citation>
    <scope>NUCLEOTIDE SEQUENCE [LARGE SCALE GENOMIC DNA]</scope>
    <source>
        <strain evidence="5 6">NCTC13456</strain>
    </source>
</reference>
<dbReference type="Proteomes" id="UP000254737">
    <property type="component" value="Unassembled WGS sequence"/>
</dbReference>
<dbReference type="AlphaFoldDB" id="A0A376G2F5"/>
<keyword evidence="1" id="KW-0805">Transcription regulation</keyword>
<dbReference type="Pfam" id="PF12833">
    <property type="entry name" value="HTH_18"/>
    <property type="match status" value="1"/>
</dbReference>
<evidence type="ECO:0000313" key="5">
    <source>
        <dbReference type="EMBL" id="STD54775.1"/>
    </source>
</evidence>
<evidence type="ECO:0000256" key="1">
    <source>
        <dbReference type="ARBA" id="ARBA00023015"/>
    </source>
</evidence>
<dbReference type="SUPFAM" id="SSF46689">
    <property type="entry name" value="Homeodomain-like"/>
    <property type="match status" value="1"/>
</dbReference>
<dbReference type="SMART" id="SM00342">
    <property type="entry name" value="HTH_ARAC"/>
    <property type="match status" value="1"/>
</dbReference>
<accession>A0A376G2F5</accession>
<dbReference type="Pfam" id="PF20240">
    <property type="entry name" value="DUF6597"/>
    <property type="match status" value="1"/>
</dbReference>
<name>A0A376G2F5_9FLAO</name>
<dbReference type="STRING" id="343874.GCA_000805695_00349"/>
<evidence type="ECO:0000259" key="4">
    <source>
        <dbReference type="PROSITE" id="PS01124"/>
    </source>
</evidence>
<proteinExistence type="predicted"/>
<dbReference type="PANTHER" id="PTHR43280:SF2">
    <property type="entry name" value="HTH-TYPE TRANSCRIPTIONAL REGULATOR EXSA"/>
    <property type="match status" value="1"/>
</dbReference>
<dbReference type="InterPro" id="IPR046532">
    <property type="entry name" value="DUF6597"/>
</dbReference>
<dbReference type="EMBL" id="UFXS01000001">
    <property type="protein sequence ID" value="STD54775.1"/>
    <property type="molecule type" value="Genomic_DNA"/>
</dbReference>
<protein>
    <submittedName>
        <fullName evidence="5">L-rhamnose operon regulatory protein rhaS</fullName>
    </submittedName>
</protein>
<sequence>MKTIIIQPHHPELKNIVQYFILFRSEKDEKIDYSTFPNTNLCLSIYKQNKIILEQNKTSKHLFTLKGNATYKSYLSGFHESNLNVSINATLDEVCIIFHPAALRLFTNISYDELIKSDEVFEMIFPKFATDFTEQLFEEKNSLKRILMLENILLKSLNQDYLTTKTKEILYLIQQTDELKVGPLAKQLSMNESTLYRLFMNQIGQSPKSFLKTVRFRKALESILHFEKEKLTHIAYQNNYTDQSHFIRDFKEITGQSPNQLRNKTSIQQEQLAWIYAQH</sequence>
<dbReference type="PANTHER" id="PTHR43280">
    <property type="entry name" value="ARAC-FAMILY TRANSCRIPTIONAL REGULATOR"/>
    <property type="match status" value="1"/>
</dbReference>
<dbReference type="GO" id="GO:0043565">
    <property type="term" value="F:sequence-specific DNA binding"/>
    <property type="evidence" value="ECO:0007669"/>
    <property type="project" value="InterPro"/>
</dbReference>
<gene>
    <name evidence="5" type="primary">rhaS_1</name>
    <name evidence="5" type="ORF">NCTC13456_01192</name>
</gene>
<dbReference type="RefSeq" id="WP_114999340.1">
    <property type="nucleotide sequence ID" value="NZ_UFXS01000001.1"/>
</dbReference>
<dbReference type="InterPro" id="IPR018060">
    <property type="entry name" value="HTH_AraC"/>
</dbReference>
<organism evidence="5 6">
    <name type="scientific">Empedobacter falsenii</name>
    <dbReference type="NCBI Taxonomy" id="343874"/>
    <lineage>
        <taxon>Bacteria</taxon>
        <taxon>Pseudomonadati</taxon>
        <taxon>Bacteroidota</taxon>
        <taxon>Flavobacteriia</taxon>
        <taxon>Flavobacteriales</taxon>
        <taxon>Weeksellaceae</taxon>
        <taxon>Empedobacter</taxon>
    </lineage>
</organism>
<evidence type="ECO:0000256" key="3">
    <source>
        <dbReference type="ARBA" id="ARBA00023163"/>
    </source>
</evidence>
<feature type="domain" description="HTH araC/xylS-type" evidence="4">
    <location>
        <begin position="166"/>
        <end position="264"/>
    </location>
</feature>
<dbReference type="PROSITE" id="PS01124">
    <property type="entry name" value="HTH_ARAC_FAMILY_2"/>
    <property type="match status" value="1"/>
</dbReference>
<keyword evidence="2" id="KW-0238">DNA-binding</keyword>
<evidence type="ECO:0000256" key="2">
    <source>
        <dbReference type="ARBA" id="ARBA00023125"/>
    </source>
</evidence>
<keyword evidence="3" id="KW-0804">Transcription</keyword>
<evidence type="ECO:0000313" key="6">
    <source>
        <dbReference type="Proteomes" id="UP000254737"/>
    </source>
</evidence>